<sequence length="383" mass="42563">MEDQSGAPYLSHKPMKEAINRTVRELRLYQAKCQGSEAVWRGGAALGFMAPGGGGGDLVPAASREELRELEDRIYVLDRDLFSLVDADLARILSHVRLGEAHLATRIVAMQGAAKQAAVLIEESQLQRLECILPQAPEDRSVLSRQLLELKVRSDPLGVAKQLQEISTQHNNLVDAANQHSQYIEINVAGFRKLLKRHEKQIPQKFRSRHMPCLDFHRLVTHTSRQLLELTRQLGSVVADSWQLLSLAIDARGRTHTEAAAQASKLCRQRPELHEVKGLGPECEMVLHIQRQLKEPMNGQMIQLAANFNGPSPGFLYPKPAVPARGANAQHQHQHQHQQQTAPICKGPVVPIEGYGKADRSWILAANTAAEGDGILGMDMWRN</sequence>
<dbReference type="EMBL" id="HBEG01010861">
    <property type="protein sequence ID" value="CAD8351036.1"/>
    <property type="molecule type" value="Transcribed_RNA"/>
</dbReference>
<proteinExistence type="predicted"/>
<dbReference type="PROSITE" id="PS51382">
    <property type="entry name" value="SPX"/>
    <property type="match status" value="1"/>
</dbReference>
<feature type="domain" description="SPX" evidence="1">
    <location>
        <begin position="1"/>
        <end position="212"/>
    </location>
</feature>
<name>A0A7S0FCH2_9DINO</name>
<dbReference type="InterPro" id="IPR004331">
    <property type="entry name" value="SPX_dom"/>
</dbReference>
<evidence type="ECO:0000313" key="2">
    <source>
        <dbReference type="EMBL" id="CAD8351036.1"/>
    </source>
</evidence>
<organism evidence="2">
    <name type="scientific">Pyrodinium bahamense</name>
    <dbReference type="NCBI Taxonomy" id="73915"/>
    <lineage>
        <taxon>Eukaryota</taxon>
        <taxon>Sar</taxon>
        <taxon>Alveolata</taxon>
        <taxon>Dinophyceae</taxon>
        <taxon>Gonyaulacales</taxon>
        <taxon>Pyrocystaceae</taxon>
        <taxon>Pyrodinium</taxon>
    </lineage>
</organism>
<evidence type="ECO:0000259" key="1">
    <source>
        <dbReference type="PROSITE" id="PS51382"/>
    </source>
</evidence>
<gene>
    <name evidence="2" type="ORF">PBAH0796_LOCUS6403</name>
</gene>
<accession>A0A7S0FCH2</accession>
<dbReference type="AlphaFoldDB" id="A0A7S0FCH2"/>
<reference evidence="2" key="1">
    <citation type="submission" date="2021-01" db="EMBL/GenBank/DDBJ databases">
        <authorList>
            <person name="Corre E."/>
            <person name="Pelletier E."/>
            <person name="Niang G."/>
            <person name="Scheremetjew M."/>
            <person name="Finn R."/>
            <person name="Kale V."/>
            <person name="Holt S."/>
            <person name="Cochrane G."/>
            <person name="Meng A."/>
            <person name="Brown T."/>
            <person name="Cohen L."/>
        </authorList>
    </citation>
    <scope>NUCLEOTIDE SEQUENCE</scope>
    <source>
        <strain evidence="2">Pbaha01</strain>
    </source>
</reference>
<protein>
    <recommendedName>
        <fullName evidence="1">SPX domain-containing protein</fullName>
    </recommendedName>
</protein>